<proteinExistence type="inferred from homology"/>
<evidence type="ECO:0000256" key="3">
    <source>
        <dbReference type="ARBA" id="ARBA00048954"/>
    </source>
</evidence>
<dbReference type="STRING" id="54262.CHITON_0940"/>
<protein>
    <submittedName>
        <fullName evidence="8">ATPase</fullName>
    </submittedName>
    <submittedName>
        <fullName evidence="9">Bipolar DNA helicase HerA</fullName>
    </submittedName>
</protein>
<comment type="similarity">
    <text evidence="1">Belongs to the HerA family.</text>
</comment>
<keyword evidence="9" id="KW-0378">Hydrolase</keyword>
<comment type="catalytic activity">
    <reaction evidence="3">
        <text>ATP + H2O = ADP + phosphate + H(+)</text>
        <dbReference type="Rhea" id="RHEA:13065"/>
        <dbReference type="ChEBI" id="CHEBI:15377"/>
        <dbReference type="ChEBI" id="CHEBI:15378"/>
        <dbReference type="ChEBI" id="CHEBI:30616"/>
        <dbReference type="ChEBI" id="CHEBI:43474"/>
        <dbReference type="ChEBI" id="CHEBI:456216"/>
        <dbReference type="EC" id="5.6.2.3"/>
    </reaction>
</comment>
<keyword evidence="9" id="KW-0067">ATP-binding</keyword>
<reference evidence="9" key="1">
    <citation type="submission" date="2016-01" db="EMBL/GenBank/DDBJ databases">
        <authorList>
            <person name="Oliw E.H."/>
        </authorList>
    </citation>
    <scope>NUCLEOTIDE SEQUENCE</scope>
    <source>
        <strain evidence="9">1</strain>
    </source>
</reference>
<reference evidence="10" key="2">
    <citation type="submission" date="2016-01" db="EMBL/GenBank/DDBJ databases">
        <authorList>
            <person name="Vorgias C.E."/>
        </authorList>
    </citation>
    <scope>NUCLEOTIDE SEQUENCE [LARGE SCALE GENOMIC DNA]</scope>
</reference>
<keyword evidence="11" id="KW-1185">Reference proteome</keyword>
<dbReference type="InterPro" id="IPR027417">
    <property type="entry name" value="P-loop_NTPase"/>
</dbReference>
<evidence type="ECO:0000259" key="7">
    <source>
        <dbReference type="Pfam" id="PF09378"/>
    </source>
</evidence>
<dbReference type="KEGG" id="tch:CHITON_0940"/>
<comment type="catalytic activity">
    <reaction evidence="4">
        <text>ATP + H2O = ADP + phosphate + H(+)</text>
        <dbReference type="Rhea" id="RHEA:13065"/>
        <dbReference type="ChEBI" id="CHEBI:15377"/>
        <dbReference type="ChEBI" id="CHEBI:15378"/>
        <dbReference type="ChEBI" id="CHEBI:30616"/>
        <dbReference type="ChEBI" id="CHEBI:43474"/>
        <dbReference type="ChEBI" id="CHEBI:456216"/>
        <dbReference type="EC" id="5.6.2.4"/>
    </reaction>
</comment>
<evidence type="ECO:0000256" key="5">
    <source>
        <dbReference type="SAM" id="Coils"/>
    </source>
</evidence>
<keyword evidence="9" id="KW-0547">Nucleotide-binding</keyword>
<evidence type="ECO:0000313" key="11">
    <source>
        <dbReference type="Proteomes" id="UP000250189"/>
    </source>
</evidence>
<dbReference type="SUPFAM" id="SSF52540">
    <property type="entry name" value="P-loop containing nucleoside triphosphate hydrolases"/>
    <property type="match status" value="1"/>
</dbReference>
<dbReference type="GO" id="GO:0043138">
    <property type="term" value="F:3'-5' DNA helicase activity"/>
    <property type="evidence" value="ECO:0007669"/>
    <property type="project" value="UniProtKB-EC"/>
</dbReference>
<evidence type="ECO:0000256" key="4">
    <source>
        <dbReference type="ARBA" id="ARBA00048988"/>
    </source>
</evidence>
<name>A0A160VSR3_9EURY</name>
<dbReference type="OrthoDB" id="107033at2157"/>
<dbReference type="Proteomes" id="UP000250189">
    <property type="component" value="Chromosome"/>
</dbReference>
<evidence type="ECO:0000256" key="1">
    <source>
        <dbReference type="ARBA" id="ARBA00007816"/>
    </source>
</evidence>
<sequence length="534" mass="60251">MPEVTEELGSFEKIGVVTGESTHVEFYFAVEDGKMPQVWDYVVVPSNELIDGEEKRVLVLGQITSIIAYSPGLTEYVPYSVAEKLKEAEIIEPRNLAKVKILGFLHNGTVLMPRRTIYPGTYVYLAPDDILTEVYSYPEEEGLYIGNLITRPSVKVNLTIRGFRRHLAILAQTGAGKSYTAGVLLEELYKKGATVIVLDPHADYVFISKDPEGKKKVLKRVKVFRTSESTGRYTKEEIGHVKTFEIKFADLSLEEIFTIAGINEKWTNIMKAIEDALERLKSNENKDDSKNYTLNDLITALQTSDNNNALRALTYIKRLKKLKVFGDSTTPIGEFLQPQSIAVMDLSGLNDNVADYIAYRILSEAYNQRENGKYEYPIFILIEEAHRFIPKNQSTLSKRIVKKIAAEGRKFGVFLILVTQRPQKIDSDVLSQCNSQIIMRMTNPEDQNAVKKSAEQVSEDLLRDLPGLNVGEAIIVGEVTKMPVMVKIRKRMTKEGGADIDIVGLLKKAREKAKENIDKKVEQLKNEIKSFLEV</sequence>
<feature type="coiled-coil region" evidence="5">
    <location>
        <begin position="507"/>
        <end position="534"/>
    </location>
</feature>
<dbReference type="PANTHER" id="PTHR42957:SF1">
    <property type="entry name" value="HELICASE MJ1565-RELATED"/>
    <property type="match status" value="1"/>
</dbReference>
<feature type="domain" description="Helicase HerA central" evidence="6">
    <location>
        <begin position="144"/>
        <end position="364"/>
    </location>
</feature>
<evidence type="ECO:0000313" key="10">
    <source>
        <dbReference type="Proteomes" id="UP000093069"/>
    </source>
</evidence>
<dbReference type="GeneID" id="33322624"/>
<comment type="catalytic activity">
    <reaction evidence="2">
        <text>Couples ATP hydrolysis with the unwinding of duplex DNA by translocating in the 3'-5' direction.</text>
        <dbReference type="EC" id="5.6.2.4"/>
    </reaction>
</comment>
<dbReference type="InterPro" id="IPR008571">
    <property type="entry name" value="HerA-like"/>
</dbReference>
<evidence type="ECO:0000313" key="8">
    <source>
        <dbReference type="EMBL" id="ASJ17114.1"/>
    </source>
</evidence>
<dbReference type="EMBL" id="LN999010">
    <property type="protein sequence ID" value="CUX77719.1"/>
    <property type="molecule type" value="Genomic_DNA"/>
</dbReference>
<dbReference type="Proteomes" id="UP000093069">
    <property type="component" value="Chromosome I"/>
</dbReference>
<evidence type="ECO:0000259" key="6">
    <source>
        <dbReference type="Pfam" id="PF01935"/>
    </source>
</evidence>
<reference evidence="8 11" key="3">
    <citation type="submission" date="2016-04" db="EMBL/GenBank/DDBJ databases">
        <title>Complete genome sequence of Thermococcus chitonophagus type strain GC74.</title>
        <authorList>
            <person name="Oger P.M."/>
        </authorList>
    </citation>
    <scope>NUCLEOTIDE SEQUENCE [LARGE SCALE GENOMIC DNA]</scope>
    <source>
        <strain evidence="8 11">GC74</strain>
    </source>
</reference>
<accession>A0A160VSR3</accession>
<dbReference type="Gene3D" id="3.40.50.300">
    <property type="entry name" value="P-loop containing nucleotide triphosphate hydrolases"/>
    <property type="match status" value="2"/>
</dbReference>
<keyword evidence="9" id="KW-0347">Helicase</keyword>
<keyword evidence="5" id="KW-0175">Coiled coil</keyword>
<dbReference type="InterPro" id="IPR018538">
    <property type="entry name" value="HerA_barrel_dom"/>
</dbReference>
<feature type="domain" description="Helicase HerA barrel" evidence="7">
    <location>
        <begin position="14"/>
        <end position="105"/>
    </location>
</feature>
<dbReference type="PANTHER" id="PTHR42957">
    <property type="entry name" value="HELICASE MJ1565-RELATED"/>
    <property type="match status" value="1"/>
</dbReference>
<evidence type="ECO:0000256" key="2">
    <source>
        <dbReference type="ARBA" id="ARBA00034617"/>
    </source>
</evidence>
<organism evidence="9 10">
    <name type="scientific">Thermococcus chitonophagus</name>
    <dbReference type="NCBI Taxonomy" id="54262"/>
    <lineage>
        <taxon>Archaea</taxon>
        <taxon>Methanobacteriati</taxon>
        <taxon>Methanobacteriota</taxon>
        <taxon>Thermococci</taxon>
        <taxon>Thermococcales</taxon>
        <taxon>Thermococcaceae</taxon>
        <taxon>Thermococcus</taxon>
    </lineage>
</organism>
<dbReference type="Pfam" id="PF09378">
    <property type="entry name" value="HAS-barrel"/>
    <property type="match status" value="1"/>
</dbReference>
<gene>
    <name evidence="8" type="ORF">A3L04_08545</name>
    <name evidence="9" type="ORF">CHITON_0940</name>
</gene>
<dbReference type="AlphaFoldDB" id="A0A160VSR3"/>
<dbReference type="Pfam" id="PF01935">
    <property type="entry name" value="DUF87"/>
    <property type="match status" value="1"/>
</dbReference>
<evidence type="ECO:0000313" key="9">
    <source>
        <dbReference type="EMBL" id="CUX77719.1"/>
    </source>
</evidence>
<dbReference type="GO" id="GO:0043139">
    <property type="term" value="F:5'-3' DNA helicase activity"/>
    <property type="evidence" value="ECO:0007669"/>
    <property type="project" value="UniProtKB-EC"/>
</dbReference>
<dbReference type="InterPro" id="IPR002789">
    <property type="entry name" value="HerA_central"/>
</dbReference>
<dbReference type="RefSeq" id="WP_068577224.1">
    <property type="nucleotide sequence ID" value="NZ_CP015193.1"/>
</dbReference>
<dbReference type="EMBL" id="CP015193">
    <property type="protein sequence ID" value="ASJ17114.1"/>
    <property type="molecule type" value="Genomic_DNA"/>
</dbReference>